<evidence type="ECO:0000313" key="2">
    <source>
        <dbReference type="EMBL" id="VEU75812.1"/>
    </source>
</evidence>
<keyword evidence="3" id="KW-1185">Reference proteome</keyword>
<dbReference type="SUPFAM" id="SSF52317">
    <property type="entry name" value="Class I glutamine amidotransferase-like"/>
    <property type="match status" value="1"/>
</dbReference>
<dbReference type="InterPro" id="IPR029062">
    <property type="entry name" value="Class_I_gatase-like"/>
</dbReference>
<dbReference type="Gene3D" id="3.40.50.880">
    <property type="match status" value="1"/>
</dbReference>
<reference evidence="2 3" key="1">
    <citation type="submission" date="2019-01" db="EMBL/GenBank/DDBJ databases">
        <authorList>
            <consortium name="Pathogen Informatics"/>
        </authorList>
    </citation>
    <scope>NUCLEOTIDE SEQUENCE [LARGE SCALE GENOMIC DNA]</scope>
    <source>
        <strain evidence="2 3">NCTC10168</strain>
    </source>
</reference>
<evidence type="ECO:0000259" key="1">
    <source>
        <dbReference type="Pfam" id="PF01965"/>
    </source>
</evidence>
<organism evidence="2 3">
    <name type="scientific">Mycoplasmopsis maculosa</name>
    <dbReference type="NCBI Taxonomy" id="114885"/>
    <lineage>
        <taxon>Bacteria</taxon>
        <taxon>Bacillati</taxon>
        <taxon>Mycoplasmatota</taxon>
        <taxon>Mycoplasmoidales</taxon>
        <taxon>Metamycoplasmataceae</taxon>
        <taxon>Mycoplasmopsis</taxon>
    </lineage>
</organism>
<dbReference type="Proteomes" id="UP000290243">
    <property type="component" value="Chromosome"/>
</dbReference>
<dbReference type="CDD" id="cd03135">
    <property type="entry name" value="GATase1_DJ-1"/>
    <property type="match status" value="1"/>
</dbReference>
<dbReference type="GO" id="GO:0005737">
    <property type="term" value="C:cytoplasm"/>
    <property type="evidence" value="ECO:0007669"/>
    <property type="project" value="TreeGrafter"/>
</dbReference>
<dbReference type="EMBL" id="LR215037">
    <property type="protein sequence ID" value="VEU75812.1"/>
    <property type="molecule type" value="Genomic_DNA"/>
</dbReference>
<sequence>MKLLVLAHDNFNDMELTTTISILERSKLLQNVTYYNPSKKIIKGQHNIVKLNCVNTFKIEEFDAIFIPGGKGTKLLRQDSVAIKNINDFKNSNKYIFAICDAPNVLFENKIINENIPFSSYPIDSIKNILSKRNDFAATAFNKIITGKGPAASTEFALLILKVYYDEKISEKIRKEIYAI</sequence>
<protein>
    <submittedName>
        <fullName evidence="2">Monophosphate biosynthesis</fullName>
    </submittedName>
</protein>
<dbReference type="InterPro" id="IPR002818">
    <property type="entry name" value="DJ-1/PfpI"/>
</dbReference>
<dbReference type="RefSeq" id="WP_165255968.1">
    <property type="nucleotide sequence ID" value="NZ_LR215037.1"/>
</dbReference>
<proteinExistence type="predicted"/>
<dbReference type="InterPro" id="IPR050325">
    <property type="entry name" value="Prot/Nucl_acid_deglycase"/>
</dbReference>
<dbReference type="Pfam" id="PF01965">
    <property type="entry name" value="DJ-1_PfpI"/>
    <property type="match status" value="1"/>
</dbReference>
<name>A0A449B5F2_9BACT</name>
<gene>
    <name evidence="2" type="primary">yhbO</name>
    <name evidence="2" type="ORF">NCTC10168_00761</name>
</gene>
<dbReference type="PANTHER" id="PTHR48094:SF12">
    <property type="entry name" value="PARKINSON DISEASE PROTEIN 7 HOMOLOG"/>
    <property type="match status" value="1"/>
</dbReference>
<dbReference type="KEGG" id="mmau:NCTC10168_00761"/>
<dbReference type="AlphaFoldDB" id="A0A449B5F2"/>
<accession>A0A449B5F2</accession>
<evidence type="ECO:0000313" key="3">
    <source>
        <dbReference type="Proteomes" id="UP000290243"/>
    </source>
</evidence>
<dbReference type="PANTHER" id="PTHR48094">
    <property type="entry name" value="PROTEIN/NUCLEIC ACID DEGLYCASE DJ-1-RELATED"/>
    <property type="match status" value="1"/>
</dbReference>
<feature type="domain" description="DJ-1/PfpI" evidence="1">
    <location>
        <begin position="1"/>
        <end position="162"/>
    </location>
</feature>